<evidence type="ECO:0000256" key="2">
    <source>
        <dbReference type="ARBA" id="ARBA00023015"/>
    </source>
</evidence>
<keyword evidence="5" id="KW-0539">Nucleus</keyword>
<dbReference type="AlphaFoldDB" id="A2ZKT1"/>
<evidence type="ECO:0000256" key="1">
    <source>
        <dbReference type="ARBA" id="ARBA00004123"/>
    </source>
</evidence>
<gene>
    <name evidence="7" type="ORF">OsI_38424</name>
</gene>
<dbReference type="HOGENOM" id="CLU_053053_13_4_1"/>
<dbReference type="OMA" id="WEYNEEN"/>
<evidence type="ECO:0000256" key="5">
    <source>
        <dbReference type="ARBA" id="ARBA00023242"/>
    </source>
</evidence>
<dbReference type="GO" id="GO:0000977">
    <property type="term" value="F:RNA polymerase II transcription regulatory region sequence-specific DNA binding"/>
    <property type="evidence" value="ECO:0007669"/>
    <property type="project" value="InterPro"/>
</dbReference>
<dbReference type="InterPro" id="IPR050142">
    <property type="entry name" value="MADS-box/MEF2_TF"/>
</dbReference>
<keyword evidence="4" id="KW-0804">Transcription</keyword>
<dbReference type="SUPFAM" id="SSF55455">
    <property type="entry name" value="SRF-like"/>
    <property type="match status" value="1"/>
</dbReference>
<dbReference type="GO" id="GO:0045944">
    <property type="term" value="P:positive regulation of transcription by RNA polymerase II"/>
    <property type="evidence" value="ECO:0007669"/>
    <property type="project" value="InterPro"/>
</dbReference>
<dbReference type="Gramene" id="BGIOSGA036149-TA">
    <property type="protein sequence ID" value="BGIOSGA036149-PA"/>
    <property type="gene ID" value="BGIOSGA036149"/>
</dbReference>
<dbReference type="InterPro" id="IPR036879">
    <property type="entry name" value="TF_MADSbox_sf"/>
</dbReference>
<evidence type="ECO:0000256" key="3">
    <source>
        <dbReference type="ARBA" id="ARBA00023125"/>
    </source>
</evidence>
<dbReference type="SMART" id="SM00432">
    <property type="entry name" value="MADS"/>
    <property type="match status" value="1"/>
</dbReference>
<dbReference type="EMBL" id="CM000137">
    <property type="protein sequence ID" value="EAY83215.1"/>
    <property type="molecule type" value="Genomic_DNA"/>
</dbReference>
<evidence type="ECO:0000313" key="8">
    <source>
        <dbReference type="Proteomes" id="UP000007015"/>
    </source>
</evidence>
<evidence type="ECO:0000256" key="4">
    <source>
        <dbReference type="ARBA" id="ARBA00023163"/>
    </source>
</evidence>
<feature type="domain" description="MADS-box" evidence="6">
    <location>
        <begin position="1"/>
        <end position="61"/>
    </location>
</feature>
<evidence type="ECO:0000313" key="7">
    <source>
        <dbReference type="EMBL" id="EAY83215.1"/>
    </source>
</evidence>
<dbReference type="Proteomes" id="UP000007015">
    <property type="component" value="Chromosome 12"/>
</dbReference>
<dbReference type="PANTHER" id="PTHR48019">
    <property type="entry name" value="SERUM RESPONSE FACTOR HOMOLOG"/>
    <property type="match status" value="1"/>
</dbReference>
<dbReference type="Gene3D" id="3.40.1810.10">
    <property type="entry name" value="Transcription factor, MADS-box"/>
    <property type="match status" value="1"/>
</dbReference>
<dbReference type="GO" id="GO:0046983">
    <property type="term" value="F:protein dimerization activity"/>
    <property type="evidence" value="ECO:0007669"/>
    <property type="project" value="InterPro"/>
</dbReference>
<reference evidence="7 8" key="1">
    <citation type="journal article" date="2005" name="PLoS Biol.">
        <title>The genomes of Oryza sativa: a history of duplications.</title>
        <authorList>
            <person name="Yu J."/>
            <person name="Wang J."/>
            <person name="Lin W."/>
            <person name="Li S."/>
            <person name="Li H."/>
            <person name="Zhou J."/>
            <person name="Ni P."/>
            <person name="Dong W."/>
            <person name="Hu S."/>
            <person name="Zeng C."/>
            <person name="Zhang J."/>
            <person name="Zhang Y."/>
            <person name="Li R."/>
            <person name="Xu Z."/>
            <person name="Li S."/>
            <person name="Li X."/>
            <person name="Zheng H."/>
            <person name="Cong L."/>
            <person name="Lin L."/>
            <person name="Yin J."/>
            <person name="Geng J."/>
            <person name="Li G."/>
            <person name="Shi J."/>
            <person name="Liu J."/>
            <person name="Lv H."/>
            <person name="Li J."/>
            <person name="Wang J."/>
            <person name="Deng Y."/>
            <person name="Ran L."/>
            <person name="Shi X."/>
            <person name="Wang X."/>
            <person name="Wu Q."/>
            <person name="Li C."/>
            <person name="Ren X."/>
            <person name="Wang J."/>
            <person name="Wang X."/>
            <person name="Li D."/>
            <person name="Liu D."/>
            <person name="Zhang X."/>
            <person name="Ji Z."/>
            <person name="Zhao W."/>
            <person name="Sun Y."/>
            <person name="Zhang Z."/>
            <person name="Bao J."/>
            <person name="Han Y."/>
            <person name="Dong L."/>
            <person name="Ji J."/>
            <person name="Chen P."/>
            <person name="Wu S."/>
            <person name="Liu J."/>
            <person name="Xiao Y."/>
            <person name="Bu D."/>
            <person name="Tan J."/>
            <person name="Yang L."/>
            <person name="Ye C."/>
            <person name="Zhang J."/>
            <person name="Xu J."/>
            <person name="Zhou Y."/>
            <person name="Yu Y."/>
            <person name="Zhang B."/>
            <person name="Zhuang S."/>
            <person name="Wei H."/>
            <person name="Liu B."/>
            <person name="Lei M."/>
            <person name="Yu H."/>
            <person name="Li Y."/>
            <person name="Xu H."/>
            <person name="Wei S."/>
            <person name="He X."/>
            <person name="Fang L."/>
            <person name="Zhang Z."/>
            <person name="Zhang Y."/>
            <person name="Huang X."/>
            <person name="Su Z."/>
            <person name="Tong W."/>
            <person name="Li J."/>
            <person name="Tong Z."/>
            <person name="Li S."/>
            <person name="Ye J."/>
            <person name="Wang L."/>
            <person name="Fang L."/>
            <person name="Lei T."/>
            <person name="Chen C."/>
            <person name="Chen H."/>
            <person name="Xu Z."/>
            <person name="Li H."/>
            <person name="Huang H."/>
            <person name="Zhang F."/>
            <person name="Xu H."/>
            <person name="Li N."/>
            <person name="Zhao C."/>
            <person name="Li S."/>
            <person name="Dong L."/>
            <person name="Huang Y."/>
            <person name="Li L."/>
            <person name="Xi Y."/>
            <person name="Qi Q."/>
            <person name="Li W."/>
            <person name="Zhang B."/>
            <person name="Hu W."/>
            <person name="Zhang Y."/>
            <person name="Tian X."/>
            <person name="Jiao Y."/>
            <person name="Liang X."/>
            <person name="Jin J."/>
            <person name="Gao L."/>
            <person name="Zheng W."/>
            <person name="Hao B."/>
            <person name="Liu S."/>
            <person name="Wang W."/>
            <person name="Yuan L."/>
            <person name="Cao M."/>
            <person name="McDermott J."/>
            <person name="Samudrala R."/>
            <person name="Wang J."/>
            <person name="Wong G.K."/>
            <person name="Yang H."/>
        </authorList>
    </citation>
    <scope>NUCLEOTIDE SEQUENCE [LARGE SCALE GENOMIC DNA]</scope>
    <source>
        <strain evidence="8">cv. 93-11</strain>
    </source>
</reference>
<organism evidence="7 8">
    <name type="scientific">Oryza sativa subsp. indica</name>
    <name type="common">Rice</name>
    <dbReference type="NCBI Taxonomy" id="39946"/>
    <lineage>
        <taxon>Eukaryota</taxon>
        <taxon>Viridiplantae</taxon>
        <taxon>Streptophyta</taxon>
        <taxon>Embryophyta</taxon>
        <taxon>Tracheophyta</taxon>
        <taxon>Spermatophyta</taxon>
        <taxon>Magnoliopsida</taxon>
        <taxon>Liliopsida</taxon>
        <taxon>Poales</taxon>
        <taxon>Poaceae</taxon>
        <taxon>BOP clade</taxon>
        <taxon>Oryzoideae</taxon>
        <taxon>Oryzeae</taxon>
        <taxon>Oryzinae</taxon>
        <taxon>Oryza</taxon>
        <taxon>Oryza sativa</taxon>
    </lineage>
</organism>
<dbReference type="PRINTS" id="PR00404">
    <property type="entry name" value="MADSDOMAIN"/>
</dbReference>
<dbReference type="GO" id="GO:0005634">
    <property type="term" value="C:nucleus"/>
    <property type="evidence" value="ECO:0007669"/>
    <property type="project" value="UniProtKB-SubCell"/>
</dbReference>
<keyword evidence="3" id="KW-0238">DNA-binding</keyword>
<dbReference type="PROSITE" id="PS50066">
    <property type="entry name" value="MADS_BOX_2"/>
    <property type="match status" value="1"/>
</dbReference>
<name>A2ZKT1_ORYSI</name>
<accession>A2ZKT1</accession>
<keyword evidence="2" id="KW-0805">Transcription regulation</keyword>
<dbReference type="Pfam" id="PF00319">
    <property type="entry name" value="SRF-TF"/>
    <property type="match status" value="1"/>
</dbReference>
<evidence type="ECO:0000259" key="6">
    <source>
        <dbReference type="PROSITE" id="PS50066"/>
    </source>
</evidence>
<protein>
    <recommendedName>
        <fullName evidence="6">MADS-box domain-containing protein</fullName>
    </recommendedName>
</protein>
<dbReference type="InterPro" id="IPR033896">
    <property type="entry name" value="MEF2-like_N"/>
</dbReference>
<proteinExistence type="predicted"/>
<comment type="subcellular location">
    <subcellularLocation>
        <location evidence="1">Nucleus</location>
    </subcellularLocation>
</comment>
<dbReference type="InterPro" id="IPR002100">
    <property type="entry name" value="TF_MADSbox"/>
</dbReference>
<dbReference type="STRING" id="39946.A2ZKT1"/>
<sequence length="92" mass="10324">MGRGKVQVRRIENEVSRQVTFSKRRPGLLKKAHEIAVLCDVDVAAIVFSAKGNLFHYASSHTTITRWCHFSAPLLLPMGEYNVNHSGIFVSQ</sequence>
<keyword evidence="8" id="KW-1185">Reference proteome</keyword>
<dbReference type="CDD" id="cd00265">
    <property type="entry name" value="MADS_MEF2_like"/>
    <property type="match status" value="1"/>
</dbReference>